<dbReference type="GO" id="GO:0016747">
    <property type="term" value="F:acyltransferase activity, transferring groups other than amino-acyl groups"/>
    <property type="evidence" value="ECO:0007669"/>
    <property type="project" value="InterPro"/>
</dbReference>
<evidence type="ECO:0000313" key="2">
    <source>
        <dbReference type="EMBL" id="MBS3061721.1"/>
    </source>
</evidence>
<evidence type="ECO:0000313" key="3">
    <source>
        <dbReference type="Proteomes" id="UP000675968"/>
    </source>
</evidence>
<dbReference type="CDD" id="cd04301">
    <property type="entry name" value="NAT_SF"/>
    <property type="match status" value="1"/>
</dbReference>
<name>A0A8T4L4H6_9ARCH</name>
<dbReference type="Pfam" id="PF00583">
    <property type="entry name" value="Acetyltransf_1"/>
    <property type="match status" value="1"/>
</dbReference>
<dbReference type="SUPFAM" id="SSF55729">
    <property type="entry name" value="Acyl-CoA N-acyltransferases (Nat)"/>
    <property type="match status" value="1"/>
</dbReference>
<protein>
    <submittedName>
        <fullName evidence="2">GNAT family N-acetyltransferase</fullName>
    </submittedName>
</protein>
<dbReference type="Proteomes" id="UP000675968">
    <property type="component" value="Unassembled WGS sequence"/>
</dbReference>
<dbReference type="EMBL" id="JAGVWC010000010">
    <property type="protein sequence ID" value="MBS3061721.1"/>
    <property type="molecule type" value="Genomic_DNA"/>
</dbReference>
<dbReference type="InterPro" id="IPR000182">
    <property type="entry name" value="GNAT_dom"/>
</dbReference>
<sequence length="155" mass="17816">MKNIPSARSVIEFRFIAQVPPTLVDKFMKDTYAPLKYHTLIKNSDRVLGAFHNEQMIGFISANGHQVTALYVEPQYRRLKIGSRLIRRLGTTLRKNGFDGFHLAEMTGYAQVTVKKESERLAMRKKMGTGKEIRIYPSGIGFRGDIRFPRKTPRK</sequence>
<organism evidence="2 3">
    <name type="scientific">Candidatus Iainarchaeum sp</name>
    <dbReference type="NCBI Taxonomy" id="3101447"/>
    <lineage>
        <taxon>Archaea</taxon>
        <taxon>Candidatus Iainarchaeota</taxon>
        <taxon>Candidatus Iainarchaeia</taxon>
        <taxon>Candidatus Iainarchaeales</taxon>
        <taxon>Candidatus Iainarchaeaceae</taxon>
        <taxon>Candidatus Iainarchaeum</taxon>
    </lineage>
</organism>
<dbReference type="Gene3D" id="3.40.630.30">
    <property type="match status" value="1"/>
</dbReference>
<feature type="domain" description="N-acetyltransferase" evidence="1">
    <location>
        <begin position="11"/>
        <end position="155"/>
    </location>
</feature>
<gene>
    <name evidence="2" type="ORF">J4215_04010</name>
</gene>
<evidence type="ECO:0000259" key="1">
    <source>
        <dbReference type="PROSITE" id="PS51186"/>
    </source>
</evidence>
<dbReference type="AlphaFoldDB" id="A0A8T4L4H6"/>
<dbReference type="InterPro" id="IPR016181">
    <property type="entry name" value="Acyl_CoA_acyltransferase"/>
</dbReference>
<accession>A0A8T4L4H6</accession>
<reference evidence="2" key="1">
    <citation type="submission" date="2021-03" db="EMBL/GenBank/DDBJ databases">
        <authorList>
            <person name="Jaffe A."/>
        </authorList>
    </citation>
    <scope>NUCLEOTIDE SEQUENCE</scope>
    <source>
        <strain evidence="2">RIFCSPLOWO2_01_FULL_AR10_48_17</strain>
    </source>
</reference>
<dbReference type="PROSITE" id="PS51186">
    <property type="entry name" value="GNAT"/>
    <property type="match status" value="1"/>
</dbReference>
<reference evidence="2" key="2">
    <citation type="submission" date="2021-05" db="EMBL/GenBank/DDBJ databases">
        <title>Protein family content uncovers lineage relationships and bacterial pathway maintenance mechanisms in DPANN archaea.</title>
        <authorList>
            <person name="Castelle C.J."/>
            <person name="Meheust R."/>
            <person name="Jaffe A.L."/>
            <person name="Seitz K."/>
            <person name="Gong X."/>
            <person name="Baker B.J."/>
            <person name="Banfield J.F."/>
        </authorList>
    </citation>
    <scope>NUCLEOTIDE SEQUENCE</scope>
    <source>
        <strain evidence="2">RIFCSPLOWO2_01_FULL_AR10_48_17</strain>
    </source>
</reference>
<comment type="caution">
    <text evidence="2">The sequence shown here is derived from an EMBL/GenBank/DDBJ whole genome shotgun (WGS) entry which is preliminary data.</text>
</comment>
<proteinExistence type="predicted"/>